<proteinExistence type="predicted"/>
<protein>
    <submittedName>
        <fullName evidence="1">Uncharacterized protein</fullName>
    </submittedName>
</protein>
<dbReference type="AlphaFoldDB" id="A0A0A9G558"/>
<reference evidence="1" key="1">
    <citation type="submission" date="2014-09" db="EMBL/GenBank/DDBJ databases">
        <authorList>
            <person name="Magalhaes I.L.F."/>
            <person name="Oliveira U."/>
            <person name="Santos F.R."/>
            <person name="Vidigal T.H.D.A."/>
            <person name="Brescovit A.D."/>
            <person name="Santos A.J."/>
        </authorList>
    </citation>
    <scope>NUCLEOTIDE SEQUENCE</scope>
    <source>
        <tissue evidence="1">Shoot tissue taken approximately 20 cm above the soil surface</tissue>
    </source>
</reference>
<accession>A0A0A9G558</accession>
<name>A0A0A9G558_ARUDO</name>
<reference evidence="1" key="2">
    <citation type="journal article" date="2015" name="Data Brief">
        <title>Shoot transcriptome of the giant reed, Arundo donax.</title>
        <authorList>
            <person name="Barrero R.A."/>
            <person name="Guerrero F.D."/>
            <person name="Moolhuijzen P."/>
            <person name="Goolsby J.A."/>
            <person name="Tidwell J."/>
            <person name="Bellgard S.E."/>
            <person name="Bellgard M.I."/>
        </authorList>
    </citation>
    <scope>NUCLEOTIDE SEQUENCE</scope>
    <source>
        <tissue evidence="1">Shoot tissue taken approximately 20 cm above the soil surface</tissue>
    </source>
</reference>
<organism evidence="1">
    <name type="scientific">Arundo donax</name>
    <name type="common">Giant reed</name>
    <name type="synonym">Donax arundinaceus</name>
    <dbReference type="NCBI Taxonomy" id="35708"/>
    <lineage>
        <taxon>Eukaryota</taxon>
        <taxon>Viridiplantae</taxon>
        <taxon>Streptophyta</taxon>
        <taxon>Embryophyta</taxon>
        <taxon>Tracheophyta</taxon>
        <taxon>Spermatophyta</taxon>
        <taxon>Magnoliopsida</taxon>
        <taxon>Liliopsida</taxon>
        <taxon>Poales</taxon>
        <taxon>Poaceae</taxon>
        <taxon>PACMAD clade</taxon>
        <taxon>Arundinoideae</taxon>
        <taxon>Arundineae</taxon>
        <taxon>Arundo</taxon>
    </lineage>
</organism>
<sequence>MYLCLKSPKQIIHILDGCIVLQRRSHYRVPPTCVAWGQPLCARLLSSMGRSGYSLLHVLRKRDDIRAWPGHLQTRPCLLPAPMSPSLPSLATDKPGHICSGHGHHQMRHSEIELQYPPN</sequence>
<dbReference type="EMBL" id="GBRH01180235">
    <property type="protein sequence ID" value="JAE17661.1"/>
    <property type="molecule type" value="Transcribed_RNA"/>
</dbReference>
<evidence type="ECO:0000313" key="1">
    <source>
        <dbReference type="EMBL" id="JAE17661.1"/>
    </source>
</evidence>